<reference evidence="2" key="1">
    <citation type="submission" date="2018-02" db="EMBL/GenBank/DDBJ databases">
        <title>Genome sequence of Desulfocucumis palustris strain NAW-5.</title>
        <authorList>
            <person name="Watanabe M."/>
            <person name="Kojima H."/>
            <person name="Fukui M."/>
        </authorList>
    </citation>
    <scope>NUCLEOTIDE SEQUENCE [LARGE SCALE GENOMIC DNA]</scope>
    <source>
        <strain evidence="2">NAW-5</strain>
    </source>
</reference>
<accession>A0A2L2XDZ2</accession>
<name>A0A2L2XDZ2_9FIRM</name>
<gene>
    <name evidence="1" type="ORF">DCCM_3044</name>
</gene>
<dbReference type="AlphaFoldDB" id="A0A2L2XDZ2"/>
<evidence type="ECO:0000313" key="2">
    <source>
        <dbReference type="Proteomes" id="UP000239549"/>
    </source>
</evidence>
<sequence length="43" mass="4962">MTCLAELSLKPADILCFKGQMNKRHLEICKIFWKVKKIFPAAP</sequence>
<organism evidence="1 2">
    <name type="scientific">Desulfocucumis palustris</name>
    <dbReference type="NCBI Taxonomy" id="1898651"/>
    <lineage>
        <taxon>Bacteria</taxon>
        <taxon>Bacillati</taxon>
        <taxon>Bacillota</taxon>
        <taxon>Clostridia</taxon>
        <taxon>Eubacteriales</taxon>
        <taxon>Desulfocucumaceae</taxon>
        <taxon>Desulfocucumis</taxon>
    </lineage>
</organism>
<proteinExistence type="predicted"/>
<evidence type="ECO:0000313" key="1">
    <source>
        <dbReference type="EMBL" id="GBF33933.1"/>
    </source>
</evidence>
<dbReference type="EMBL" id="BFAV01000124">
    <property type="protein sequence ID" value="GBF33933.1"/>
    <property type="molecule type" value="Genomic_DNA"/>
</dbReference>
<comment type="caution">
    <text evidence="1">The sequence shown here is derived from an EMBL/GenBank/DDBJ whole genome shotgun (WGS) entry which is preliminary data.</text>
</comment>
<dbReference type="Proteomes" id="UP000239549">
    <property type="component" value="Unassembled WGS sequence"/>
</dbReference>
<protein>
    <submittedName>
        <fullName evidence="1">Uncharacterized protein</fullName>
    </submittedName>
</protein>
<keyword evidence="2" id="KW-1185">Reference proteome</keyword>